<evidence type="ECO:0000256" key="4">
    <source>
        <dbReference type="ARBA" id="ARBA00023065"/>
    </source>
</evidence>
<dbReference type="PANTHER" id="PTHR11878:SF65">
    <property type="entry name" value="NA_CA-EXCHANGE PROTEIN, ISOFORM G"/>
    <property type="match status" value="1"/>
</dbReference>
<organism evidence="7 8">
    <name type="scientific">Halioxenophilus aromaticivorans</name>
    <dbReference type="NCBI Taxonomy" id="1306992"/>
    <lineage>
        <taxon>Bacteria</taxon>
        <taxon>Pseudomonadati</taxon>
        <taxon>Pseudomonadota</taxon>
        <taxon>Gammaproteobacteria</taxon>
        <taxon>Alteromonadales</taxon>
        <taxon>Alteromonadaceae</taxon>
        <taxon>Halioxenophilus</taxon>
    </lineage>
</organism>
<feature type="domain" description="Calx-beta" evidence="6">
    <location>
        <begin position="1031"/>
        <end position="1131"/>
    </location>
</feature>
<dbReference type="InterPro" id="IPR028994">
    <property type="entry name" value="Integrin_alpha_N"/>
</dbReference>
<feature type="domain" description="Calx-beta" evidence="6">
    <location>
        <begin position="1282"/>
        <end position="1377"/>
    </location>
</feature>
<dbReference type="Proteomes" id="UP001409585">
    <property type="component" value="Unassembled WGS sequence"/>
</dbReference>
<evidence type="ECO:0000313" key="7">
    <source>
        <dbReference type="EMBL" id="GAA4939851.1"/>
    </source>
</evidence>
<comment type="caution">
    <text evidence="7">The sequence shown here is derived from an EMBL/GenBank/DDBJ whole genome shotgun (WGS) entry which is preliminary data.</text>
</comment>
<dbReference type="InterPro" id="IPR003644">
    <property type="entry name" value="Calx_beta"/>
</dbReference>
<evidence type="ECO:0000256" key="5">
    <source>
        <dbReference type="SAM" id="SignalP"/>
    </source>
</evidence>
<dbReference type="InterPro" id="IPR013517">
    <property type="entry name" value="FG-GAP"/>
</dbReference>
<feature type="chain" id="PRO_5043629530" description="Calx-beta domain-containing protein" evidence="5">
    <location>
        <begin position="24"/>
        <end position="1533"/>
    </location>
</feature>
<protein>
    <recommendedName>
        <fullName evidence="6">Calx-beta domain-containing protein</fullName>
    </recommendedName>
</protein>
<evidence type="ECO:0000259" key="6">
    <source>
        <dbReference type="SMART" id="SM00237"/>
    </source>
</evidence>
<proteinExistence type="predicted"/>
<feature type="domain" description="Calx-beta" evidence="6">
    <location>
        <begin position="790"/>
        <end position="888"/>
    </location>
</feature>
<evidence type="ECO:0000313" key="8">
    <source>
        <dbReference type="Proteomes" id="UP001409585"/>
    </source>
</evidence>
<dbReference type="SUPFAM" id="SSF69318">
    <property type="entry name" value="Integrin alpha N-terminal domain"/>
    <property type="match status" value="2"/>
</dbReference>
<keyword evidence="3" id="KW-0106">Calcium</keyword>
<keyword evidence="8" id="KW-1185">Reference proteome</keyword>
<dbReference type="PANTHER" id="PTHR11878">
    <property type="entry name" value="SODIUM/CALCIUM EXCHANGER"/>
    <property type="match status" value="1"/>
</dbReference>
<accession>A0AAV3U1A1</accession>
<dbReference type="Pfam" id="PF07593">
    <property type="entry name" value="UnbV_ASPIC"/>
    <property type="match status" value="1"/>
</dbReference>
<dbReference type="Gene3D" id="2.60.40.2030">
    <property type="match status" value="3"/>
</dbReference>
<evidence type="ECO:0000256" key="1">
    <source>
        <dbReference type="ARBA" id="ARBA00022729"/>
    </source>
</evidence>
<dbReference type="SMART" id="SM00237">
    <property type="entry name" value="Calx_beta"/>
    <property type="match status" value="3"/>
</dbReference>
<dbReference type="InterPro" id="IPR051171">
    <property type="entry name" value="CaCA"/>
</dbReference>
<dbReference type="InterPro" id="IPR038081">
    <property type="entry name" value="CalX-like_sf"/>
</dbReference>
<dbReference type="GO" id="GO:0030001">
    <property type="term" value="P:metal ion transport"/>
    <property type="evidence" value="ECO:0007669"/>
    <property type="project" value="TreeGrafter"/>
</dbReference>
<dbReference type="Pfam" id="PF03160">
    <property type="entry name" value="Calx-beta"/>
    <property type="match status" value="3"/>
</dbReference>
<dbReference type="InterPro" id="IPR011519">
    <property type="entry name" value="UnbV_ASPIC"/>
</dbReference>
<dbReference type="EMBL" id="BAABLX010000009">
    <property type="protein sequence ID" value="GAA4939851.1"/>
    <property type="molecule type" value="Genomic_DNA"/>
</dbReference>
<gene>
    <name evidence="7" type="ORF">GCM10025791_17670</name>
</gene>
<keyword evidence="2" id="KW-0677">Repeat</keyword>
<keyword evidence="4" id="KW-0406">Ion transport</keyword>
<feature type="signal peptide" evidence="5">
    <location>
        <begin position="1"/>
        <end position="23"/>
    </location>
</feature>
<name>A0AAV3U1A1_9ALTE</name>
<keyword evidence="4" id="KW-0813">Transport</keyword>
<dbReference type="GO" id="GO:0016020">
    <property type="term" value="C:membrane"/>
    <property type="evidence" value="ECO:0007669"/>
    <property type="project" value="InterPro"/>
</dbReference>
<dbReference type="Pfam" id="PF13517">
    <property type="entry name" value="FG-GAP_3"/>
    <property type="match status" value="2"/>
</dbReference>
<sequence>MAKHAALAAGFAASLLYSAVSGAIEFTEVPPGESGLTYVGETWGASWGDFNGDRYPDIFSSNHRERPSVWRNNGDGTFTDIVLQFDSTSTWLDFPFADTHAGAWGDFDNNGVQDLLVLSGASFPPYLYHNKGAGIAVDETTLRGFPDDAEGRTATWLDYDNDGELDVVINNRAPNQFIEQSAGNFADITGTVGLESFRTNFGILTDMDADNTLEFMTIAEGDFPEKVYKTDSLPFLDITDQFPSNGLVLDTAFTDFDNNLVPDILLVRGNLRPNQALKVTDGAAGELDTIEGWLAGGSDTGTRSIIFSSQNPIAVTLYTQLGLPKFNIGADGYRPIDRTFTLDPALAENQGIAEYDEAADQGFYIGYNTATGEWQINMSPGSISTRGYVVVEGVDLGDPTIPDLSTGDMEIVPKLFMNDGVSFTDVNGIGLSIPVSCVSVATGDFDNDMDQDIYMVCRNGIENIANKLYENLGDGTFQEAAGFGAEGVIGAGLAAGVGVGENVVTADYDLDGWLDLYVLNGLLMNPLRVGGPDQLFKNTSGETSTNRYLLLDLVGTVSSRDAIGAKVVVTAGGVTQLREMGGNYHRWAQNHQRLHVGLGQNDVADIEVIWPNGEVDSFTGVTANDLYEITQGAAGSQTGAIAAVAPTAVPAFPSPVAGDECGVRPDQQPASFEFHFDGKKDRGLFIWKDCSGTGEWYVRGTAGNANGIEYAGKLITNAEFSNVLGYGLEANNDVLDNSSPEVIDFFLRMSGGGVDGFDFTLPDTAAACLDMSQVANGAQVMLGQGHLPISTPINLATMATCIDIAAEDITAGEGDGSVAVTVSLSAPSTVDVTVDYALVSGTAEADSDFAAAAGTLTFSAGETSATVEVSLIQDALYESEESFTLELSNATGAFILGGQATITITDDESCIECGEPEVDATSEQAIFVWKDFDTGVWTVHATAGGDSGGVAFAGLISSTQAFESVVEGGLEASDTLDFTTSPDSIEYELRIWNSGVDAFQFVPAAGAQTCFTPTGPAGYPVMVGASKTAITGAFNLETMGGCLDLSVADISVSEGAGVASFTVTLTEPSTETVTVDYTTQSGSAIGDEDFVAVTTPQTLVFSPGETSKTIDVTLIDDAVDEGEEAFTVQLSNSVNATLSTLSAQATIVDNETNVCGAPLFDTATEQALFVWKDCDTGTWYVRNTAGGDSSGAFFEGQVVSADGFESIVGYSIENSDTLDNTTDPTVIDFVLKVWNKGEDGFDFKPVAEAGTCLNLDAPAGMTILGGADKQVLTAPFDLSTLAACTSIAVDISVSDAKVNEADGQVAVAVNLSVASGEPITVDYVTLGDSATGDEDYTEVTVPVTVTFEPGVTSQEVVIPILQDGLAEGSEVFTVEFSNAVNASLVDGSAEVTILDDEPSACGDPTFNSGSDQNAYLWKDCQTGTWHFAGTSGGSSSRVTYSGAIESSLDITGVAGNSVEGNDTLNSNASATIVDFILHMKGSGYDGFEFAPEAGASTCLNLDASSPGAGAVLVGADQTSLVTPLDLNTLQPCQ</sequence>
<dbReference type="RefSeq" id="WP_345420286.1">
    <property type="nucleotide sequence ID" value="NZ_AP031496.1"/>
</dbReference>
<reference evidence="8" key="1">
    <citation type="journal article" date="2019" name="Int. J. Syst. Evol. Microbiol.">
        <title>The Global Catalogue of Microorganisms (GCM) 10K type strain sequencing project: providing services to taxonomists for standard genome sequencing and annotation.</title>
        <authorList>
            <consortium name="The Broad Institute Genomics Platform"/>
            <consortium name="The Broad Institute Genome Sequencing Center for Infectious Disease"/>
            <person name="Wu L."/>
            <person name="Ma J."/>
        </authorList>
    </citation>
    <scope>NUCLEOTIDE SEQUENCE [LARGE SCALE GENOMIC DNA]</scope>
    <source>
        <strain evidence="8">JCM 19134</strain>
    </source>
</reference>
<keyword evidence="1 5" id="KW-0732">Signal</keyword>
<dbReference type="SUPFAM" id="SSF141072">
    <property type="entry name" value="CalX-like"/>
    <property type="match status" value="3"/>
</dbReference>
<evidence type="ECO:0000256" key="2">
    <source>
        <dbReference type="ARBA" id="ARBA00022737"/>
    </source>
</evidence>
<dbReference type="GO" id="GO:0007154">
    <property type="term" value="P:cell communication"/>
    <property type="evidence" value="ECO:0007669"/>
    <property type="project" value="InterPro"/>
</dbReference>
<evidence type="ECO:0000256" key="3">
    <source>
        <dbReference type="ARBA" id="ARBA00022837"/>
    </source>
</evidence>